<accession>A0A7W9HG08</accession>
<dbReference type="Proteomes" id="UP000552097">
    <property type="component" value="Unassembled WGS sequence"/>
</dbReference>
<dbReference type="InterPro" id="IPR031795">
    <property type="entry name" value="Zf-HC3"/>
</dbReference>
<dbReference type="AlphaFoldDB" id="A0A7W9HG08"/>
<sequence length="101" mass="11003">MTDTVPPPLYRWYPHVGGRHAIPFVAAPGDEIKTVCGEDITLPRVLPKLACEPECAMCDAGWRAEINAKPRPSFGRVPTQRRYAVLTAARGCIPVGKDSTS</sequence>
<evidence type="ECO:0000313" key="2">
    <source>
        <dbReference type="Proteomes" id="UP000552097"/>
    </source>
</evidence>
<reference evidence="1 2" key="1">
    <citation type="submission" date="2020-08" db="EMBL/GenBank/DDBJ databases">
        <title>Sequencing the genomes of 1000 actinobacteria strains.</title>
        <authorList>
            <person name="Klenk H.-P."/>
        </authorList>
    </citation>
    <scope>NUCLEOTIDE SEQUENCE [LARGE SCALE GENOMIC DNA]</scope>
    <source>
        <strain evidence="1 2">DSM 45486</strain>
    </source>
</reference>
<evidence type="ECO:0000313" key="1">
    <source>
        <dbReference type="EMBL" id="MBB5801276.1"/>
    </source>
</evidence>
<gene>
    <name evidence="1" type="ORF">F4560_001044</name>
</gene>
<dbReference type="Pfam" id="PF16827">
    <property type="entry name" value="zf-HC3"/>
    <property type="match status" value="1"/>
</dbReference>
<organism evidence="1 2">
    <name type="scientific">Saccharothrix ecbatanensis</name>
    <dbReference type="NCBI Taxonomy" id="1105145"/>
    <lineage>
        <taxon>Bacteria</taxon>
        <taxon>Bacillati</taxon>
        <taxon>Actinomycetota</taxon>
        <taxon>Actinomycetes</taxon>
        <taxon>Pseudonocardiales</taxon>
        <taxon>Pseudonocardiaceae</taxon>
        <taxon>Saccharothrix</taxon>
    </lineage>
</organism>
<dbReference type="RefSeq" id="WP_184916912.1">
    <property type="nucleotide sequence ID" value="NZ_JACHMO010000001.1"/>
</dbReference>
<comment type="caution">
    <text evidence="1">The sequence shown here is derived from an EMBL/GenBank/DDBJ whole genome shotgun (WGS) entry which is preliminary data.</text>
</comment>
<proteinExistence type="predicted"/>
<name>A0A7W9HG08_9PSEU</name>
<protein>
    <recommendedName>
        <fullName evidence="3">Zinc finger protein</fullName>
    </recommendedName>
</protein>
<keyword evidence="2" id="KW-1185">Reference proteome</keyword>
<dbReference type="EMBL" id="JACHMO010000001">
    <property type="protein sequence ID" value="MBB5801276.1"/>
    <property type="molecule type" value="Genomic_DNA"/>
</dbReference>
<evidence type="ECO:0008006" key="3">
    <source>
        <dbReference type="Google" id="ProtNLM"/>
    </source>
</evidence>